<sequence>MNKCKLEISSIGFVSVGRLRNRNARFLHPVRAREASNARVKDDNGSTTLEKTVQVLNVRVTYTHDRPAISRNAHCGSNGRQGVEIQPYYTLYIGLVIRLRSLSRSRETYYTWLVRASAHFTIPRAGTGAGCAGSGPPEEGGGGGDTHNDQQQRPRTQLHSIAHQCGMCAVLVVVLCVTKESWRGKRSPAMTRAPHADEPANHFVRITMYNTF</sequence>
<dbReference type="Proteomes" id="UP000826195">
    <property type="component" value="Unassembled WGS sequence"/>
</dbReference>
<proteinExistence type="predicted"/>
<dbReference type="AlphaFoldDB" id="A0AAV7IW71"/>
<gene>
    <name evidence="2" type="ORF">KQX54_012649</name>
</gene>
<accession>A0AAV7IW71</accession>
<dbReference type="EMBL" id="JAHXZJ010000747">
    <property type="protein sequence ID" value="KAH0557902.1"/>
    <property type="molecule type" value="Genomic_DNA"/>
</dbReference>
<keyword evidence="3" id="KW-1185">Reference proteome</keyword>
<evidence type="ECO:0000313" key="3">
    <source>
        <dbReference type="Proteomes" id="UP000826195"/>
    </source>
</evidence>
<name>A0AAV7IW71_COTGL</name>
<evidence type="ECO:0000256" key="1">
    <source>
        <dbReference type="SAM" id="MobiDB-lite"/>
    </source>
</evidence>
<protein>
    <submittedName>
        <fullName evidence="2">Uncharacterized protein</fullName>
    </submittedName>
</protein>
<reference evidence="2 3" key="1">
    <citation type="journal article" date="2021" name="J. Hered.">
        <title>A chromosome-level genome assembly of the parasitoid wasp, Cotesia glomerata (Hymenoptera: Braconidae).</title>
        <authorList>
            <person name="Pinto B.J."/>
            <person name="Weis J.J."/>
            <person name="Gamble T."/>
            <person name="Ode P.J."/>
            <person name="Paul R."/>
            <person name="Zaspel J.M."/>
        </authorList>
    </citation>
    <scope>NUCLEOTIDE SEQUENCE [LARGE SCALE GENOMIC DNA]</scope>
    <source>
        <strain evidence="2">CgM1</strain>
    </source>
</reference>
<comment type="caution">
    <text evidence="2">The sequence shown here is derived from an EMBL/GenBank/DDBJ whole genome shotgun (WGS) entry which is preliminary data.</text>
</comment>
<evidence type="ECO:0000313" key="2">
    <source>
        <dbReference type="EMBL" id="KAH0557902.1"/>
    </source>
</evidence>
<feature type="compositionally biased region" description="Gly residues" evidence="1">
    <location>
        <begin position="127"/>
        <end position="145"/>
    </location>
</feature>
<organism evidence="2 3">
    <name type="scientific">Cotesia glomerata</name>
    <name type="common">Lepidopteran parasitic wasp</name>
    <name type="synonym">Apanteles glomeratus</name>
    <dbReference type="NCBI Taxonomy" id="32391"/>
    <lineage>
        <taxon>Eukaryota</taxon>
        <taxon>Metazoa</taxon>
        <taxon>Ecdysozoa</taxon>
        <taxon>Arthropoda</taxon>
        <taxon>Hexapoda</taxon>
        <taxon>Insecta</taxon>
        <taxon>Pterygota</taxon>
        <taxon>Neoptera</taxon>
        <taxon>Endopterygota</taxon>
        <taxon>Hymenoptera</taxon>
        <taxon>Apocrita</taxon>
        <taxon>Ichneumonoidea</taxon>
        <taxon>Braconidae</taxon>
        <taxon>Microgastrinae</taxon>
        <taxon>Cotesia</taxon>
    </lineage>
</organism>
<feature type="region of interest" description="Disordered" evidence="1">
    <location>
        <begin position="126"/>
        <end position="157"/>
    </location>
</feature>